<dbReference type="InterPro" id="IPR006311">
    <property type="entry name" value="TAT_signal"/>
</dbReference>
<dbReference type="GO" id="GO:0050361">
    <property type="term" value="F:tryptophan 2-monooxygenase activity"/>
    <property type="evidence" value="ECO:0007669"/>
    <property type="project" value="UniProtKB-EC"/>
</dbReference>
<dbReference type="PANTHER" id="PTHR10742">
    <property type="entry name" value="FLAVIN MONOAMINE OXIDASE"/>
    <property type="match status" value="1"/>
</dbReference>
<dbReference type="RefSeq" id="WP_081340138.1">
    <property type="nucleotide sequence ID" value="NZ_FITM01000059.1"/>
</dbReference>
<dbReference type="EC" id="1.13.12.3" evidence="3"/>
<keyword evidence="3" id="KW-0560">Oxidoreductase</keyword>
<dbReference type="InterPro" id="IPR050281">
    <property type="entry name" value="Flavin_monoamine_oxidase"/>
</dbReference>
<keyword evidence="3" id="KW-0503">Monooxygenase</keyword>
<reference evidence="4" key="1">
    <citation type="submission" date="2016-02" db="EMBL/GenBank/DDBJ databases">
        <authorList>
            <person name="liu f."/>
        </authorList>
    </citation>
    <scope>NUCLEOTIDE SEQUENCE [LARGE SCALE GENOMIC DNA]</scope>
</reference>
<dbReference type="InterPro" id="IPR002937">
    <property type="entry name" value="Amino_oxidase"/>
</dbReference>
<keyword evidence="4" id="KW-1185">Reference proteome</keyword>
<dbReference type="InterPro" id="IPR036188">
    <property type="entry name" value="FAD/NAD-bd_sf"/>
</dbReference>
<dbReference type="SUPFAM" id="SSF51905">
    <property type="entry name" value="FAD/NAD(P)-binding domain"/>
    <property type="match status" value="1"/>
</dbReference>
<dbReference type="PANTHER" id="PTHR10742:SF410">
    <property type="entry name" value="LYSINE-SPECIFIC HISTONE DEMETHYLASE 2"/>
    <property type="match status" value="1"/>
</dbReference>
<evidence type="ECO:0000256" key="1">
    <source>
        <dbReference type="ARBA" id="ARBA00023136"/>
    </source>
</evidence>
<keyword evidence="1" id="KW-0472">Membrane</keyword>
<dbReference type="AlphaFoldDB" id="A0A171DFV9"/>
<dbReference type="Gene3D" id="3.90.660.10">
    <property type="match status" value="1"/>
</dbReference>
<dbReference type="Pfam" id="PF01593">
    <property type="entry name" value="Amino_oxidase"/>
    <property type="match status" value="1"/>
</dbReference>
<dbReference type="EMBL" id="FITM01000059">
    <property type="protein sequence ID" value="SAY38608.1"/>
    <property type="molecule type" value="Genomic_DNA"/>
</dbReference>
<feature type="domain" description="Amine oxidase" evidence="2">
    <location>
        <begin position="60"/>
        <end position="512"/>
    </location>
</feature>
<dbReference type="PROSITE" id="PS51318">
    <property type="entry name" value="TAT"/>
    <property type="match status" value="1"/>
</dbReference>
<evidence type="ECO:0000313" key="4">
    <source>
        <dbReference type="Proteomes" id="UP000182631"/>
    </source>
</evidence>
<name>A0A171DFV9_9SYNE</name>
<evidence type="ECO:0000313" key="3">
    <source>
        <dbReference type="EMBL" id="SAY38608.1"/>
    </source>
</evidence>
<organism evidence="3 4">
    <name type="scientific">Candidatus Synechococcus spongiarum</name>
    <dbReference type="NCBI Taxonomy" id="431041"/>
    <lineage>
        <taxon>Bacteria</taxon>
        <taxon>Bacillati</taxon>
        <taxon>Cyanobacteriota</taxon>
        <taxon>Cyanophyceae</taxon>
        <taxon>Synechococcales</taxon>
        <taxon>Synechococcaceae</taxon>
        <taxon>Synechococcus</taxon>
    </lineage>
</organism>
<proteinExistence type="predicted"/>
<protein>
    <submittedName>
        <fullName evidence="3">Tryptophan 2-monooxygenase</fullName>
        <ecNumber evidence="3">1.13.12.3</ecNumber>
    </submittedName>
</protein>
<sequence>MQRMTRRFLLRAIGTAAGSAAAYRTMEALGMVAASAKTPELNLPVGSGGGKRVVVLGAGITGLVAAWELAQAGWDCVVLEAAGRVGGRNLTARGGDILHEGPLRQEVCFDHGNHLYANLGPARIPHHHRALLGYCKAFGIKLEVFTNDNRAAVFHDSQGFAGKPVTARRVMTDVRGYISELLAKAVDRGALDRELTAEDKERILVMLQEFGDLKAENLAYEGSSRAGYRGRDNAGFTGGGDPEAPLDFRELLTSDFWEYKLHFSQFLNQNPTLFQPIGGMDAIPRAFEQRIGHLVRLDCHVQQLRRTNTGVRIVFRNAQGIMEAVEGDFAICTIPAPVLKDIPNDFSSTTRQAIQSLEFVESVKIAFQARRRFWEEDQAIYGGISWTDQDITQIWYPANGYHQEKGIVLGAYIWDREPGLRYSAMTGTERLKQALAEGERLHPGYTAEMECGVSRAWLNVPLQKGAWARETEPVEEATAVLREPDGPFYFAGSQITALPGWQEGAVLSAHRALHGIHDHSVVH</sequence>
<dbReference type="OrthoDB" id="547674at2"/>
<dbReference type="Gene3D" id="1.20.1440.240">
    <property type="match status" value="1"/>
</dbReference>
<gene>
    <name evidence="3" type="ORF">FLM9_504</name>
</gene>
<accession>A0A171DFV9</accession>
<evidence type="ECO:0000259" key="2">
    <source>
        <dbReference type="Pfam" id="PF01593"/>
    </source>
</evidence>
<dbReference type="Gene3D" id="3.50.50.60">
    <property type="entry name" value="FAD/NAD(P)-binding domain"/>
    <property type="match status" value="1"/>
</dbReference>
<dbReference type="SUPFAM" id="SSF54373">
    <property type="entry name" value="FAD-linked reductases, C-terminal domain"/>
    <property type="match status" value="1"/>
</dbReference>
<dbReference type="Proteomes" id="UP000182631">
    <property type="component" value="Unassembled WGS sequence"/>
</dbReference>